<dbReference type="Proteomes" id="UP001289374">
    <property type="component" value="Unassembled WGS sequence"/>
</dbReference>
<evidence type="ECO:0000256" key="1">
    <source>
        <dbReference type="SAM" id="MobiDB-lite"/>
    </source>
</evidence>
<feature type="region of interest" description="Disordered" evidence="1">
    <location>
        <begin position="138"/>
        <end position="182"/>
    </location>
</feature>
<gene>
    <name evidence="2" type="ORF">Sango_3098800</name>
</gene>
<name>A0AAE1T8N5_9LAMI</name>
<feature type="region of interest" description="Disordered" evidence="1">
    <location>
        <begin position="214"/>
        <end position="323"/>
    </location>
</feature>
<evidence type="ECO:0000313" key="2">
    <source>
        <dbReference type="EMBL" id="KAK4384029.1"/>
    </source>
</evidence>
<sequence>MGAEAGVGAECEANENSKEDGEFEADGSSEDDDSSSSASECPSWMLEDLEGPMDDDLLPFIGLDGCFLKGMHKGQLLSAIVAAIQYHRQNLEDFVHPYFKKDIYLRVYSHMINPVPGIHDYEESPLGPVDPPHIVKRVGRHKKARRKDANDIREPTREGNAQAEVDTPSFSQDTPSEMPIPPFSQETAAEIIPDSEMPIPPFSQETAAEIIPDSEMPIPPFSQETAAESFPISEMPTPPFSQETAAESFPISEAPPKASRKQKAPISLSSKLEKRKVAESSSENAFKRQCCPPNRTSISSVLKGVTNSYKPKTQSGGSSNPHS</sequence>
<organism evidence="2 3">
    <name type="scientific">Sesamum angolense</name>
    <dbReference type="NCBI Taxonomy" id="2727404"/>
    <lineage>
        <taxon>Eukaryota</taxon>
        <taxon>Viridiplantae</taxon>
        <taxon>Streptophyta</taxon>
        <taxon>Embryophyta</taxon>
        <taxon>Tracheophyta</taxon>
        <taxon>Spermatophyta</taxon>
        <taxon>Magnoliopsida</taxon>
        <taxon>eudicotyledons</taxon>
        <taxon>Gunneridae</taxon>
        <taxon>Pentapetalae</taxon>
        <taxon>asterids</taxon>
        <taxon>lamiids</taxon>
        <taxon>Lamiales</taxon>
        <taxon>Pedaliaceae</taxon>
        <taxon>Sesamum</taxon>
    </lineage>
</organism>
<feature type="compositionally biased region" description="Low complexity" evidence="1">
    <location>
        <begin position="1"/>
        <end position="11"/>
    </location>
</feature>
<evidence type="ECO:0000313" key="3">
    <source>
        <dbReference type="Proteomes" id="UP001289374"/>
    </source>
</evidence>
<feature type="compositionally biased region" description="Acidic residues" evidence="1">
    <location>
        <begin position="21"/>
        <end position="34"/>
    </location>
</feature>
<dbReference type="AlphaFoldDB" id="A0AAE1T8N5"/>
<comment type="caution">
    <text evidence="2">The sequence shown here is derived from an EMBL/GenBank/DDBJ whole genome shotgun (WGS) entry which is preliminary data.</text>
</comment>
<feature type="compositionally biased region" description="Polar residues" evidence="1">
    <location>
        <begin position="294"/>
        <end position="323"/>
    </location>
</feature>
<protein>
    <submittedName>
        <fullName evidence="2">Uncharacterized protein</fullName>
    </submittedName>
</protein>
<reference evidence="2" key="2">
    <citation type="journal article" date="2024" name="Plant">
        <title>Genomic evolution and insights into agronomic trait innovations of Sesamum species.</title>
        <authorList>
            <person name="Miao H."/>
            <person name="Wang L."/>
            <person name="Qu L."/>
            <person name="Liu H."/>
            <person name="Sun Y."/>
            <person name="Le M."/>
            <person name="Wang Q."/>
            <person name="Wei S."/>
            <person name="Zheng Y."/>
            <person name="Lin W."/>
            <person name="Duan Y."/>
            <person name="Cao H."/>
            <person name="Xiong S."/>
            <person name="Wang X."/>
            <person name="Wei L."/>
            <person name="Li C."/>
            <person name="Ma Q."/>
            <person name="Ju M."/>
            <person name="Zhao R."/>
            <person name="Li G."/>
            <person name="Mu C."/>
            <person name="Tian Q."/>
            <person name="Mei H."/>
            <person name="Zhang T."/>
            <person name="Gao T."/>
            <person name="Zhang H."/>
        </authorList>
    </citation>
    <scope>NUCLEOTIDE SEQUENCE</scope>
    <source>
        <strain evidence="2">K16</strain>
    </source>
</reference>
<proteinExistence type="predicted"/>
<keyword evidence="3" id="KW-1185">Reference proteome</keyword>
<feature type="compositionally biased region" description="Basic and acidic residues" evidence="1">
    <location>
        <begin position="147"/>
        <end position="157"/>
    </location>
</feature>
<dbReference type="EMBL" id="JACGWL010000382">
    <property type="protein sequence ID" value="KAK4384029.1"/>
    <property type="molecule type" value="Genomic_DNA"/>
</dbReference>
<reference evidence="2" key="1">
    <citation type="submission" date="2020-06" db="EMBL/GenBank/DDBJ databases">
        <authorList>
            <person name="Li T."/>
            <person name="Hu X."/>
            <person name="Zhang T."/>
            <person name="Song X."/>
            <person name="Zhang H."/>
            <person name="Dai N."/>
            <person name="Sheng W."/>
            <person name="Hou X."/>
            <person name="Wei L."/>
        </authorList>
    </citation>
    <scope>NUCLEOTIDE SEQUENCE</scope>
    <source>
        <strain evidence="2">K16</strain>
        <tissue evidence="2">Leaf</tissue>
    </source>
</reference>
<feature type="region of interest" description="Disordered" evidence="1">
    <location>
        <begin position="1"/>
        <end position="41"/>
    </location>
</feature>
<accession>A0AAE1T8N5</accession>